<feature type="domain" description="AMP-dependent synthetase/ligase" evidence="9">
    <location>
        <begin position="116"/>
        <end position="284"/>
    </location>
</feature>
<evidence type="ECO:0000256" key="1">
    <source>
        <dbReference type="ARBA" id="ARBA00011245"/>
    </source>
</evidence>
<comment type="subunit">
    <text evidence="1">Monomer.</text>
</comment>
<dbReference type="AlphaFoldDB" id="A0A7V6A3Y9"/>
<dbReference type="EMBL" id="DTGR01000138">
    <property type="protein sequence ID" value="HHS29787.1"/>
    <property type="molecule type" value="Genomic_DNA"/>
</dbReference>
<evidence type="ECO:0000259" key="9">
    <source>
        <dbReference type="Pfam" id="PF00501"/>
    </source>
</evidence>
<evidence type="ECO:0000313" key="10">
    <source>
        <dbReference type="EMBL" id="HHS29787.1"/>
    </source>
</evidence>
<dbReference type="PANTHER" id="PTHR43845">
    <property type="entry name" value="BLR5969 PROTEIN"/>
    <property type="match status" value="1"/>
</dbReference>
<dbReference type="GO" id="GO:0047475">
    <property type="term" value="F:phenylacetate-CoA ligase activity"/>
    <property type="evidence" value="ECO:0007669"/>
    <property type="project" value="UniProtKB-EC"/>
</dbReference>
<comment type="pathway">
    <text evidence="4">Aromatic compound metabolism; phenylacetate degradation.</text>
</comment>
<dbReference type="PANTHER" id="PTHR43845:SF1">
    <property type="entry name" value="BLR5969 PROTEIN"/>
    <property type="match status" value="1"/>
</dbReference>
<dbReference type="FunFam" id="3.40.50.12780:FF:000016">
    <property type="entry name" value="Phenylacetate-coenzyme A ligase"/>
    <property type="match status" value="1"/>
</dbReference>
<evidence type="ECO:0000256" key="7">
    <source>
        <dbReference type="ARBA" id="ARBA00068695"/>
    </source>
</evidence>
<evidence type="ECO:0000256" key="3">
    <source>
        <dbReference type="ARBA" id="ARBA00022741"/>
    </source>
</evidence>
<dbReference type="Pfam" id="PF00501">
    <property type="entry name" value="AMP-binding"/>
    <property type="match status" value="1"/>
</dbReference>
<comment type="similarity">
    <text evidence="5">Belongs to the phenylacetyl-CoA ligase family.</text>
</comment>
<keyword evidence="3" id="KW-0547">Nucleotide-binding</keyword>
<dbReference type="InterPro" id="IPR000873">
    <property type="entry name" value="AMP-dep_synth/lig_dom"/>
</dbReference>
<keyword evidence="2 10" id="KW-0436">Ligase</keyword>
<evidence type="ECO:0000256" key="5">
    <source>
        <dbReference type="ARBA" id="ARBA00061566"/>
    </source>
</evidence>
<protein>
    <recommendedName>
        <fullName evidence="7">Phenylacetate-coenzyme A ligase</fullName>
        <ecNumber evidence="6">6.2.1.30</ecNumber>
    </recommendedName>
    <alternativeName>
        <fullName evidence="8">Phenylacetyl-CoA ligase</fullName>
    </alternativeName>
</protein>
<dbReference type="InterPro" id="IPR042099">
    <property type="entry name" value="ANL_N_sf"/>
</dbReference>
<dbReference type="GO" id="GO:0010124">
    <property type="term" value="P:phenylacetate catabolic process"/>
    <property type="evidence" value="ECO:0007669"/>
    <property type="project" value="UniProtKB-ARBA"/>
</dbReference>
<evidence type="ECO:0000256" key="8">
    <source>
        <dbReference type="ARBA" id="ARBA00075111"/>
    </source>
</evidence>
<organism evidence="10">
    <name type="scientific">Desulfobacca acetoxidans</name>
    <dbReference type="NCBI Taxonomy" id="60893"/>
    <lineage>
        <taxon>Bacteria</taxon>
        <taxon>Pseudomonadati</taxon>
        <taxon>Thermodesulfobacteriota</taxon>
        <taxon>Desulfobaccia</taxon>
        <taxon>Desulfobaccales</taxon>
        <taxon>Desulfobaccaceae</taxon>
        <taxon>Desulfobacca</taxon>
    </lineage>
</organism>
<evidence type="ECO:0000256" key="4">
    <source>
        <dbReference type="ARBA" id="ARBA00060591"/>
    </source>
</evidence>
<sequence length="419" mass="46326">MRQPEFEAISPEELELLQLERLQSTLTRAYRQVKFYRRRLDEAGLTPESVQALADVARLPLTTREDLSEHYPYGLFAVPLKDIVRIISSPGTTDRPLVVGYANQDVKLWLELLARLYTAAGVTSEDIVQLVIPPGLANWRRNLMAGAEYLGASVIPAATLNFAKELMVMRDYKTSVLVTTPPLARHLISVMDRMGLTPAELSLRKALLVAAPLPFAVRREIEDTLRVDIATAYGITEVMGPGLAYGCAASQGFHFSADHFYPEIIDPATGTVLPPGEEGELVITTLSTVAFPLLRFRSGDKTALNQDPCSCGRTLPRLTGILGRVDAICSVGGIKVHPDHLRALLREALGGHLPRHSWRVVEEEGLEVLEVNLALEEALFSDEVKALEGLCQRVRRHLQDHLGLASHINLKEGLEEEKR</sequence>
<evidence type="ECO:0000256" key="2">
    <source>
        <dbReference type="ARBA" id="ARBA00022598"/>
    </source>
</evidence>
<gene>
    <name evidence="10" type="ORF">ENV52_08815</name>
</gene>
<dbReference type="GO" id="GO:0000166">
    <property type="term" value="F:nucleotide binding"/>
    <property type="evidence" value="ECO:0007669"/>
    <property type="project" value="UniProtKB-KW"/>
</dbReference>
<reference evidence="10" key="1">
    <citation type="journal article" date="2020" name="mSystems">
        <title>Genome- and Community-Level Interaction Insights into Carbon Utilization and Element Cycling Functions of Hydrothermarchaeota in Hydrothermal Sediment.</title>
        <authorList>
            <person name="Zhou Z."/>
            <person name="Liu Y."/>
            <person name="Xu W."/>
            <person name="Pan J."/>
            <person name="Luo Z.H."/>
            <person name="Li M."/>
        </authorList>
    </citation>
    <scope>NUCLEOTIDE SEQUENCE [LARGE SCALE GENOMIC DNA]</scope>
    <source>
        <strain evidence="10">SpSt-767</strain>
    </source>
</reference>
<dbReference type="SUPFAM" id="SSF56801">
    <property type="entry name" value="Acetyl-CoA synthetase-like"/>
    <property type="match status" value="1"/>
</dbReference>
<name>A0A7V6A3Y9_9BACT</name>
<dbReference type="EC" id="6.2.1.30" evidence="6"/>
<comment type="caution">
    <text evidence="10">The sequence shown here is derived from an EMBL/GenBank/DDBJ whole genome shotgun (WGS) entry which is preliminary data.</text>
</comment>
<accession>A0A7V6A3Y9</accession>
<evidence type="ECO:0000256" key="6">
    <source>
        <dbReference type="ARBA" id="ARBA00066629"/>
    </source>
</evidence>
<dbReference type="Gene3D" id="3.40.50.12780">
    <property type="entry name" value="N-terminal domain of ligase-like"/>
    <property type="match status" value="1"/>
</dbReference>
<proteinExistence type="inferred from homology"/>